<feature type="transmembrane region" description="Helical" evidence="1">
    <location>
        <begin position="192"/>
        <end position="211"/>
    </location>
</feature>
<keyword evidence="3" id="KW-1185">Reference proteome</keyword>
<dbReference type="PANTHER" id="PTHR38592:SF3">
    <property type="entry name" value="BLL4819 PROTEIN"/>
    <property type="match status" value="1"/>
</dbReference>
<feature type="transmembrane region" description="Helical" evidence="1">
    <location>
        <begin position="12"/>
        <end position="29"/>
    </location>
</feature>
<evidence type="ECO:0000313" key="3">
    <source>
        <dbReference type="Proteomes" id="UP001597213"/>
    </source>
</evidence>
<dbReference type="Pfam" id="PF10129">
    <property type="entry name" value="OpgC_C"/>
    <property type="match status" value="1"/>
</dbReference>
<protein>
    <submittedName>
        <fullName evidence="2">OpgC domain-containing protein</fullName>
    </submittedName>
</protein>
<dbReference type="InterPro" id="IPR014550">
    <property type="entry name" value="UCP028704_OpgC"/>
</dbReference>
<feature type="transmembrane region" description="Helical" evidence="1">
    <location>
        <begin position="162"/>
        <end position="180"/>
    </location>
</feature>
<proteinExistence type="predicted"/>
<comment type="caution">
    <text evidence="2">The sequence shown here is derived from an EMBL/GenBank/DDBJ whole genome shotgun (WGS) entry which is preliminary data.</text>
</comment>
<feature type="transmembrane region" description="Helical" evidence="1">
    <location>
        <begin position="80"/>
        <end position="101"/>
    </location>
</feature>
<feature type="transmembrane region" description="Helical" evidence="1">
    <location>
        <begin position="223"/>
        <end position="244"/>
    </location>
</feature>
<dbReference type="Proteomes" id="UP001597213">
    <property type="component" value="Unassembled WGS sequence"/>
</dbReference>
<keyword evidence="1" id="KW-0812">Transmembrane</keyword>
<evidence type="ECO:0000256" key="1">
    <source>
        <dbReference type="SAM" id="Phobius"/>
    </source>
</evidence>
<feature type="transmembrane region" description="Helical" evidence="1">
    <location>
        <begin position="338"/>
        <end position="360"/>
    </location>
</feature>
<feature type="transmembrane region" description="Helical" evidence="1">
    <location>
        <begin position="41"/>
        <end position="60"/>
    </location>
</feature>
<feature type="transmembrane region" description="Helical" evidence="1">
    <location>
        <begin position="140"/>
        <end position="157"/>
    </location>
</feature>
<keyword evidence="1" id="KW-0472">Membrane</keyword>
<feature type="transmembrane region" description="Helical" evidence="1">
    <location>
        <begin position="274"/>
        <end position="299"/>
    </location>
</feature>
<dbReference type="EMBL" id="JBHUEN010000021">
    <property type="protein sequence ID" value="MFD1881893.1"/>
    <property type="molecule type" value="Genomic_DNA"/>
</dbReference>
<evidence type="ECO:0000313" key="2">
    <source>
        <dbReference type="EMBL" id="MFD1881893.1"/>
    </source>
</evidence>
<feature type="transmembrane region" description="Helical" evidence="1">
    <location>
        <begin position="311"/>
        <end position="332"/>
    </location>
</feature>
<gene>
    <name evidence="2" type="primary">opgC</name>
    <name evidence="2" type="ORF">ACFSCT_09210</name>
</gene>
<sequence>MKRIETLDMLRGFALVSIMIDHFPGSALHRVTLVNFALFDAAELFVVLSGFLVGLVWLSVSTQHGTFAAQKRFAIRAFQVWRALIIGGVLMALLSAALMAANLPHTAIWTGYGEMIVNDPLDYLVKLGSLWMQPNLLDVLSMYVVMIAAVPLVMPLLARQPLVFATLSFVVWWFAVPLNSLLPTERAEGGLLFNPFGWQALFFIGAAMGYYRKPLMEKLRPWSAVLTFAAAVILIFGLVLQYALRHGVEWKPVADALWQFTGPMDKWSMDFARLLSTVAAAWIVAGPLSGALATIAGSAGGRGLSDIGRGGLVTFIACVLLSILADAVATAWNGPNFLIDLAIIVLLWLVAVLPTSGPMLKRLATR</sequence>
<reference evidence="3" key="1">
    <citation type="journal article" date="2019" name="Int. J. Syst. Evol. Microbiol.">
        <title>The Global Catalogue of Microorganisms (GCM) 10K type strain sequencing project: providing services to taxonomists for standard genome sequencing and annotation.</title>
        <authorList>
            <consortium name="The Broad Institute Genomics Platform"/>
            <consortium name="The Broad Institute Genome Sequencing Center for Infectious Disease"/>
            <person name="Wu L."/>
            <person name="Ma J."/>
        </authorList>
    </citation>
    <scope>NUCLEOTIDE SEQUENCE [LARGE SCALE GENOMIC DNA]</scope>
    <source>
        <strain evidence="3">CCUG 56029</strain>
    </source>
</reference>
<accession>A0ABW4R6Q4</accession>
<keyword evidence="1" id="KW-1133">Transmembrane helix</keyword>
<dbReference type="PIRSF" id="PIRSF028704">
    <property type="entry name" value="UPC028704"/>
    <property type="match status" value="1"/>
</dbReference>
<dbReference type="PANTHER" id="PTHR38592">
    <property type="entry name" value="BLL4819 PROTEIN"/>
    <property type="match status" value="1"/>
</dbReference>
<dbReference type="RefSeq" id="WP_379142122.1">
    <property type="nucleotide sequence ID" value="NZ_JBHUEN010000021.1"/>
</dbReference>
<organism evidence="2 3">
    <name type="scientific">Paracoccus pacificus</name>
    <dbReference type="NCBI Taxonomy" id="1463598"/>
    <lineage>
        <taxon>Bacteria</taxon>
        <taxon>Pseudomonadati</taxon>
        <taxon>Pseudomonadota</taxon>
        <taxon>Alphaproteobacteria</taxon>
        <taxon>Rhodobacterales</taxon>
        <taxon>Paracoccaceae</taxon>
        <taxon>Paracoccus</taxon>
    </lineage>
</organism>
<name>A0ABW4R6Q4_9RHOB</name>